<feature type="transmembrane region" description="Helical" evidence="6">
    <location>
        <begin position="442"/>
        <end position="461"/>
    </location>
</feature>
<evidence type="ECO:0000259" key="7">
    <source>
        <dbReference type="Pfam" id="PF06813"/>
    </source>
</evidence>
<dbReference type="Gramene" id="OB10G12860.1">
    <property type="protein sequence ID" value="OB10G12860.1"/>
    <property type="gene ID" value="OB10G12860"/>
</dbReference>
<dbReference type="SUPFAM" id="SSF103473">
    <property type="entry name" value="MFS general substrate transporter"/>
    <property type="match status" value="1"/>
</dbReference>
<sequence length="616" mass="65005">MVFSVGDGGRSWLPLGKMPAAASFVKQVAAGRWFMMFACMVIMSASGGTNIFSVYSGALKLSLGYDQRTLNTLSFFKELGANAGIISGLVSEVAPPSGVLATGACMSLAGYLVVYLAVVGRVGRPPLWFMCACIFAGADSQAFANTAALVTCVKSFPESRGVVVGLLKGLAGLSGAILPQLYLAIYGGGHSAKSLVLLIAWLPAAISLVFLRTVRVMPHRPNPTGRGTSAVTSNAPVFSFLYISIAVALYLLVMIILQKTINFSHAAYAATATVLFLLLLLLPLAVVIKQEYRIRKEHNVQGQETLRERPPPAVVETPAPATSTGAPQDVPTVPQRPSAKSSCGVGLCLKRMFNPPPYGEDYTILQAAASVDMLVLFVCVICGAGGSLTAIDNMGQISQSLGYSTRSVTTFASLINIWMFAGRAGVGSLSELVLARYNFPRPLMLTLVLVVSCVGYLLIALAVPHGLYAASAIVGFSFGGLYTLLFSIVSEVFGLKYYATLYNLGMVASPVGSYLFNVRVAGSLYDAEAARQRGGAGGDQACAGARCFRASFLTVTAATFFAALVSLVLVWRTKRFYKGDIYTRFKAAPVAEGRLGEVTAEEAPATINGTELHASA</sequence>
<feature type="transmembrane region" description="Helical" evidence="6">
    <location>
        <begin position="497"/>
        <end position="516"/>
    </location>
</feature>
<feature type="transmembrane region" description="Helical" evidence="6">
    <location>
        <begin position="99"/>
        <end position="120"/>
    </location>
</feature>
<dbReference type="PANTHER" id="PTHR21576">
    <property type="entry name" value="UNCHARACTERIZED NODULIN-LIKE PROTEIN"/>
    <property type="match status" value="1"/>
</dbReference>
<proteinExistence type="predicted"/>
<feature type="transmembrane region" description="Helical" evidence="6">
    <location>
        <begin position="33"/>
        <end position="55"/>
    </location>
</feature>
<dbReference type="Gene3D" id="1.20.1250.20">
    <property type="entry name" value="MFS general substrate transporter like domains"/>
    <property type="match status" value="2"/>
</dbReference>
<dbReference type="STRING" id="4533.J3N188"/>
<feature type="transmembrane region" description="Helical" evidence="6">
    <location>
        <begin position="403"/>
        <end position="421"/>
    </location>
</feature>
<dbReference type="AlphaFoldDB" id="J3N188"/>
<keyword evidence="10" id="KW-1185">Reference proteome</keyword>
<dbReference type="Pfam" id="PF23262">
    <property type="entry name" value="NFD4_C"/>
    <property type="match status" value="1"/>
</dbReference>
<dbReference type="Pfam" id="PF06813">
    <property type="entry name" value="Nodulin-like"/>
    <property type="match status" value="1"/>
</dbReference>
<feature type="region of interest" description="Disordered" evidence="5">
    <location>
        <begin position="301"/>
        <end position="337"/>
    </location>
</feature>
<dbReference type="GO" id="GO:0016020">
    <property type="term" value="C:membrane"/>
    <property type="evidence" value="ECO:0007669"/>
    <property type="project" value="UniProtKB-SubCell"/>
</dbReference>
<evidence type="ECO:0000256" key="4">
    <source>
        <dbReference type="ARBA" id="ARBA00023136"/>
    </source>
</evidence>
<dbReference type="InterPro" id="IPR056555">
    <property type="entry name" value="NFD4_C"/>
</dbReference>
<organism evidence="9">
    <name type="scientific">Oryza brachyantha</name>
    <name type="common">malo sina</name>
    <dbReference type="NCBI Taxonomy" id="4533"/>
    <lineage>
        <taxon>Eukaryota</taxon>
        <taxon>Viridiplantae</taxon>
        <taxon>Streptophyta</taxon>
        <taxon>Embryophyta</taxon>
        <taxon>Tracheophyta</taxon>
        <taxon>Spermatophyta</taxon>
        <taxon>Magnoliopsida</taxon>
        <taxon>Liliopsida</taxon>
        <taxon>Poales</taxon>
        <taxon>Poaceae</taxon>
        <taxon>BOP clade</taxon>
        <taxon>Oryzoideae</taxon>
        <taxon>Oryzeae</taxon>
        <taxon>Oryzinae</taxon>
        <taxon>Oryza</taxon>
    </lineage>
</organism>
<feature type="transmembrane region" description="Helical" evidence="6">
    <location>
        <begin position="373"/>
        <end position="391"/>
    </location>
</feature>
<feature type="transmembrane region" description="Helical" evidence="6">
    <location>
        <begin position="235"/>
        <end position="257"/>
    </location>
</feature>
<gene>
    <name evidence="9" type="primary">LOC102719238</name>
</gene>
<protein>
    <submittedName>
        <fullName evidence="9">Uncharacterized protein</fullName>
    </submittedName>
</protein>
<keyword evidence="2 6" id="KW-0812">Transmembrane</keyword>
<feature type="domain" description="Nodulin-like" evidence="7">
    <location>
        <begin position="32"/>
        <end position="288"/>
    </location>
</feature>
<evidence type="ECO:0000256" key="5">
    <source>
        <dbReference type="SAM" id="MobiDB-lite"/>
    </source>
</evidence>
<keyword evidence="3 6" id="KW-1133">Transmembrane helix</keyword>
<reference evidence="9" key="2">
    <citation type="submission" date="2013-04" db="UniProtKB">
        <authorList>
            <consortium name="EnsemblPlants"/>
        </authorList>
    </citation>
    <scope>IDENTIFICATION</scope>
</reference>
<feature type="transmembrane region" description="Helical" evidence="6">
    <location>
        <begin position="195"/>
        <end position="214"/>
    </location>
</feature>
<dbReference type="InterPro" id="IPR036259">
    <property type="entry name" value="MFS_trans_sf"/>
</dbReference>
<comment type="subcellular location">
    <subcellularLocation>
        <location evidence="1">Membrane</location>
        <topology evidence="1">Multi-pass membrane protein</topology>
    </subcellularLocation>
</comment>
<dbReference type="PANTHER" id="PTHR21576:SF30">
    <property type="entry name" value="NODULIN-LIKE FAMILY PROTEIN, EXPRESSED"/>
    <property type="match status" value="1"/>
</dbReference>
<feature type="transmembrane region" description="Helical" evidence="6">
    <location>
        <begin position="263"/>
        <end position="288"/>
    </location>
</feature>
<dbReference type="Proteomes" id="UP000006038">
    <property type="component" value="Chromosome 10"/>
</dbReference>
<dbReference type="HOGENOM" id="CLU_021715_0_0_1"/>
<feature type="transmembrane region" description="Helical" evidence="6">
    <location>
        <begin position="162"/>
        <end position="183"/>
    </location>
</feature>
<dbReference type="eggNOG" id="ENOG502QRB8">
    <property type="taxonomic scope" value="Eukaryota"/>
</dbReference>
<feature type="transmembrane region" description="Helical" evidence="6">
    <location>
        <begin position="550"/>
        <end position="571"/>
    </location>
</feature>
<evidence type="ECO:0000256" key="3">
    <source>
        <dbReference type="ARBA" id="ARBA00022989"/>
    </source>
</evidence>
<evidence type="ECO:0000256" key="2">
    <source>
        <dbReference type="ARBA" id="ARBA00022692"/>
    </source>
</evidence>
<dbReference type="EnsemblPlants" id="OB10G12860.1">
    <property type="protein sequence ID" value="OB10G12860.1"/>
    <property type="gene ID" value="OB10G12860"/>
</dbReference>
<feature type="domain" description="NFD4 C-terminal" evidence="8">
    <location>
        <begin position="372"/>
        <end position="577"/>
    </location>
</feature>
<evidence type="ECO:0000256" key="6">
    <source>
        <dbReference type="SAM" id="Phobius"/>
    </source>
</evidence>
<evidence type="ECO:0000256" key="1">
    <source>
        <dbReference type="ARBA" id="ARBA00004141"/>
    </source>
</evidence>
<dbReference type="InterPro" id="IPR010658">
    <property type="entry name" value="Nodulin-like"/>
</dbReference>
<keyword evidence="4 6" id="KW-0472">Membrane</keyword>
<dbReference type="OMA" id="CACIFAG"/>
<feature type="transmembrane region" description="Helical" evidence="6">
    <location>
        <begin position="467"/>
        <end position="485"/>
    </location>
</feature>
<evidence type="ECO:0000313" key="9">
    <source>
        <dbReference type="EnsemblPlants" id="OB10G12860.1"/>
    </source>
</evidence>
<accession>J3N188</accession>
<evidence type="ECO:0000313" key="10">
    <source>
        <dbReference type="Proteomes" id="UP000006038"/>
    </source>
</evidence>
<name>J3N188_ORYBR</name>
<feature type="compositionally biased region" description="Basic and acidic residues" evidence="5">
    <location>
        <begin position="301"/>
        <end position="310"/>
    </location>
</feature>
<reference evidence="9" key="1">
    <citation type="journal article" date="2013" name="Nat. Commun.">
        <title>Whole-genome sequencing of Oryza brachyantha reveals mechanisms underlying Oryza genome evolution.</title>
        <authorList>
            <person name="Chen J."/>
            <person name="Huang Q."/>
            <person name="Gao D."/>
            <person name="Wang J."/>
            <person name="Lang Y."/>
            <person name="Liu T."/>
            <person name="Li B."/>
            <person name="Bai Z."/>
            <person name="Luis Goicoechea J."/>
            <person name="Liang C."/>
            <person name="Chen C."/>
            <person name="Zhang W."/>
            <person name="Sun S."/>
            <person name="Liao Y."/>
            <person name="Zhang X."/>
            <person name="Yang L."/>
            <person name="Song C."/>
            <person name="Wang M."/>
            <person name="Shi J."/>
            <person name="Liu G."/>
            <person name="Liu J."/>
            <person name="Zhou H."/>
            <person name="Zhou W."/>
            <person name="Yu Q."/>
            <person name="An N."/>
            <person name="Chen Y."/>
            <person name="Cai Q."/>
            <person name="Wang B."/>
            <person name="Liu B."/>
            <person name="Min J."/>
            <person name="Huang Y."/>
            <person name="Wu H."/>
            <person name="Li Z."/>
            <person name="Zhang Y."/>
            <person name="Yin Y."/>
            <person name="Song W."/>
            <person name="Jiang J."/>
            <person name="Jackson S.A."/>
            <person name="Wing R.A."/>
            <person name="Wang J."/>
            <person name="Chen M."/>
        </authorList>
    </citation>
    <scope>NUCLEOTIDE SEQUENCE [LARGE SCALE GENOMIC DNA]</scope>
    <source>
        <strain evidence="9">cv. IRGC 101232</strain>
    </source>
</reference>
<evidence type="ECO:0000259" key="8">
    <source>
        <dbReference type="Pfam" id="PF23262"/>
    </source>
</evidence>